<dbReference type="SMART" id="SM00829">
    <property type="entry name" value="PKS_ER"/>
    <property type="match status" value="1"/>
</dbReference>
<evidence type="ECO:0000313" key="5">
    <source>
        <dbReference type="Proteomes" id="UP000827138"/>
    </source>
</evidence>
<evidence type="ECO:0000256" key="2">
    <source>
        <dbReference type="ARBA" id="ARBA00023002"/>
    </source>
</evidence>
<dbReference type="PANTHER" id="PTHR48106">
    <property type="entry name" value="QUINONE OXIDOREDUCTASE PIG3-RELATED"/>
    <property type="match status" value="1"/>
</dbReference>
<proteinExistence type="predicted"/>
<evidence type="ECO:0000313" key="4">
    <source>
        <dbReference type="EMBL" id="QYX76649.1"/>
    </source>
</evidence>
<accession>A0ABX8XLY8</accession>
<protein>
    <submittedName>
        <fullName evidence="4">Zinc-binding dehydrogenase</fullName>
    </submittedName>
</protein>
<dbReference type="InterPro" id="IPR013149">
    <property type="entry name" value="ADH-like_C"/>
</dbReference>
<dbReference type="RefSeq" id="WP_220645759.1">
    <property type="nucleotide sequence ID" value="NZ_CP080647.1"/>
</dbReference>
<feature type="domain" description="Enoyl reductase (ER)" evidence="3">
    <location>
        <begin position="10"/>
        <end position="319"/>
    </location>
</feature>
<dbReference type="InterPro" id="IPR020843">
    <property type="entry name" value="ER"/>
</dbReference>
<dbReference type="InterPro" id="IPR036291">
    <property type="entry name" value="NAD(P)-bd_dom_sf"/>
</dbReference>
<evidence type="ECO:0000259" key="3">
    <source>
        <dbReference type="SMART" id="SM00829"/>
    </source>
</evidence>
<keyword evidence="2" id="KW-0560">Oxidoreductase</keyword>
<keyword evidence="5" id="KW-1185">Reference proteome</keyword>
<dbReference type="EMBL" id="CP080647">
    <property type="protein sequence ID" value="QYX76649.1"/>
    <property type="molecule type" value="Genomic_DNA"/>
</dbReference>
<dbReference type="PANTHER" id="PTHR48106:SF13">
    <property type="entry name" value="QUINONE OXIDOREDUCTASE-RELATED"/>
    <property type="match status" value="1"/>
</dbReference>
<dbReference type="Pfam" id="PF00107">
    <property type="entry name" value="ADH_zinc_N"/>
    <property type="match status" value="1"/>
</dbReference>
<name>A0ABX8XLY8_9ACTN</name>
<dbReference type="InterPro" id="IPR013154">
    <property type="entry name" value="ADH-like_N"/>
</dbReference>
<dbReference type="Pfam" id="PF08240">
    <property type="entry name" value="ADH_N"/>
    <property type="match status" value="1"/>
</dbReference>
<dbReference type="Gene3D" id="3.40.50.720">
    <property type="entry name" value="NAD(P)-binding Rossmann-like Domain"/>
    <property type="match status" value="1"/>
</dbReference>
<reference evidence="4 5" key="1">
    <citation type="submission" date="2021-08" db="EMBL/GenBank/DDBJ databases">
        <authorList>
            <person name="Ping M."/>
        </authorList>
    </citation>
    <scope>NUCLEOTIDE SEQUENCE [LARGE SCALE GENOMIC DNA]</scope>
    <source>
        <strain evidence="4 5">MG28</strain>
    </source>
</reference>
<keyword evidence="1" id="KW-0521">NADP</keyword>
<dbReference type="InterPro" id="IPR011032">
    <property type="entry name" value="GroES-like_sf"/>
</dbReference>
<dbReference type="SUPFAM" id="SSF50129">
    <property type="entry name" value="GroES-like"/>
    <property type="match status" value="1"/>
</dbReference>
<dbReference type="Gene3D" id="3.90.180.10">
    <property type="entry name" value="Medium-chain alcohol dehydrogenases, catalytic domain"/>
    <property type="match status" value="1"/>
</dbReference>
<dbReference type="Proteomes" id="UP000827138">
    <property type="component" value="Chromosome"/>
</dbReference>
<dbReference type="SUPFAM" id="SSF51735">
    <property type="entry name" value="NAD(P)-binding Rossmann-fold domains"/>
    <property type="match status" value="1"/>
</dbReference>
<organism evidence="4 5">
    <name type="scientific">Streptomyces akebiae</name>
    <dbReference type="NCBI Taxonomy" id="2865673"/>
    <lineage>
        <taxon>Bacteria</taxon>
        <taxon>Bacillati</taxon>
        <taxon>Actinomycetota</taxon>
        <taxon>Actinomycetes</taxon>
        <taxon>Kitasatosporales</taxon>
        <taxon>Streptomycetaceae</taxon>
        <taxon>Streptomyces</taxon>
    </lineage>
</organism>
<evidence type="ECO:0000256" key="1">
    <source>
        <dbReference type="ARBA" id="ARBA00022857"/>
    </source>
</evidence>
<gene>
    <name evidence="4" type="ORF">K1J60_09135</name>
</gene>
<sequence length="321" mass="32401">MRTIWLTEFGDPSVLVAGEAPDPKPGQGQVLVDVEAVNVVFIETQIRAGRPPLPMQSPTPPYVPGTGIGGVITAVGPHTDPGLLGRRVIGHTNGTGGYAEKAVVAAHQTIPIPAELSTADAVALLTDGSAALAISGLGAPKPDEWVLVEAAAGGLGGLLVQLALTAGAKVIGAVGSEAKLQAVRDAGAQAVTYARPDWTERVRTLTGGVGVDVVFDCVGGETGTAAASLVDAGGRFVLTGAAGGVFTDTRALAARGVTVIGLRQLMGALGNQRELAATALEEAVAGRLRPVIGRTFPLERAADAHAAMESRSTIGKTLLLV</sequence>